<accession>A0A0F8YS84</accession>
<gene>
    <name evidence="2" type="ORF">LCGC14_2784790</name>
</gene>
<dbReference type="AlphaFoldDB" id="A0A0F8YS84"/>
<comment type="caution">
    <text evidence="2">The sequence shown here is derived from an EMBL/GenBank/DDBJ whole genome shotgun (WGS) entry which is preliminary data.</text>
</comment>
<evidence type="ECO:0000256" key="1">
    <source>
        <dbReference type="SAM" id="MobiDB-lite"/>
    </source>
</evidence>
<protein>
    <submittedName>
        <fullName evidence="2">Uncharacterized protein</fullName>
    </submittedName>
</protein>
<organism evidence="2">
    <name type="scientific">marine sediment metagenome</name>
    <dbReference type="NCBI Taxonomy" id="412755"/>
    <lineage>
        <taxon>unclassified sequences</taxon>
        <taxon>metagenomes</taxon>
        <taxon>ecological metagenomes</taxon>
    </lineage>
</organism>
<reference evidence="2" key="1">
    <citation type="journal article" date="2015" name="Nature">
        <title>Complex archaea that bridge the gap between prokaryotes and eukaryotes.</title>
        <authorList>
            <person name="Spang A."/>
            <person name="Saw J.H."/>
            <person name="Jorgensen S.L."/>
            <person name="Zaremba-Niedzwiedzka K."/>
            <person name="Martijn J."/>
            <person name="Lind A.E."/>
            <person name="van Eijk R."/>
            <person name="Schleper C."/>
            <person name="Guy L."/>
            <person name="Ettema T.J."/>
        </authorList>
    </citation>
    <scope>NUCLEOTIDE SEQUENCE</scope>
</reference>
<dbReference type="AntiFam" id="ANF00012">
    <property type="entry name" value="tRNA translation"/>
</dbReference>
<dbReference type="EMBL" id="LAZR01051844">
    <property type="protein sequence ID" value="KKK84297.1"/>
    <property type="molecule type" value="Genomic_DNA"/>
</dbReference>
<feature type="region of interest" description="Disordered" evidence="1">
    <location>
        <begin position="37"/>
        <end position="56"/>
    </location>
</feature>
<evidence type="ECO:0000313" key="2">
    <source>
        <dbReference type="EMBL" id="KKK84297.1"/>
    </source>
</evidence>
<name>A0A0F8YS84_9ZZZZ</name>
<sequence length="189" mass="20612">MSVRLDSNQRRLGSEPSTLAWLSYALLGLREGIEPPLPRYDGGMRPTSSEPGAPGRIRTVDLRLTKSALFRLSYGGRRQGSCPAAKRSIGPPYCIFEAAERKRTAEPELTRPGPRLGTAACRDPGGIRTRVYRFAAGRLASWPPGQAVSRRACSPARRHLTLTRAASCETVEPPAGLEPAPSPLRRRLL</sequence>
<proteinExistence type="predicted"/>
<feature type="region of interest" description="Disordered" evidence="1">
    <location>
        <begin position="170"/>
        <end position="189"/>
    </location>
</feature>